<evidence type="ECO:0000256" key="1">
    <source>
        <dbReference type="ARBA" id="ARBA00006849"/>
    </source>
</evidence>
<dbReference type="EMBL" id="NTJZ01000002">
    <property type="protein sequence ID" value="PDH35077.1"/>
    <property type="molecule type" value="Genomic_DNA"/>
</dbReference>
<sequence length="722" mass="79131">MSELTRTGLEPLNTIGNETARVDAVERVTGQAKYTRDWKLPGMLYAKVLRSPHPHARIVSIDTTEAAALPGVRSIITHEDAQVVWGSGSVNGGRQYNDPTKDATLHRRYIFNNPVRFVGDSVAAVAATDRHIAAQALTLIKVEYEELPFVLEPEESLADGAPQIWPEGNLCPDFRGELNPMVSDIGDVEAGFEEADRVFEERYETSFIHNAQMEPRCALAHWQRDKLVLYTPSQGISNCRHDTARDLGLEDHQVQVITKYMGGGFGNKNQNQDADLVAATLSRRAGVPVMLEYSRREDWLGVHGRWPTVQNYKIGVKEDGTVTAMELRGYSGMGPYRKNSGGISGMDAYGCPNRYREIHPVYTNRTTSGNFRAPSEPHGFYGVENMMDEVAYQIGMDPVEFTKINMRRPTEEQQFTNYSLEEVIDDGVERFNWQARRKVVPGSDDGPIKRGAGFSFMMFRAGVGTSSAIVRVNAREEYTLYVGVTDIGPGAKTTMGMIAAEALNVPLSQVEVVWGDTDRCPYSVGESGSRTTIMTGIAVVEAVQDLQRQIADGGMPSGSDVLIASASPTPTTDGKTRQCFGAHFVEVEVDTRVGSTRILKYTAVHESGRIINPTTARDQIRGATLQGIGQALHENLLYDPKTGQPLTPGYYRGRHLTHKDIPDIDVHFIEVDDGYGPFGAKTAGESGIILAPAAVANAVANATGKRMTSLPITRDKILGAMA</sequence>
<dbReference type="Pfam" id="PF01315">
    <property type="entry name" value="Ald_Xan_dh_C"/>
    <property type="match status" value="1"/>
</dbReference>
<dbReference type="InterPro" id="IPR008274">
    <property type="entry name" value="AldOxase/xan_DH_MoCoBD1"/>
</dbReference>
<dbReference type="GO" id="GO:0005506">
    <property type="term" value="F:iron ion binding"/>
    <property type="evidence" value="ECO:0007669"/>
    <property type="project" value="InterPro"/>
</dbReference>
<dbReference type="GO" id="GO:0016491">
    <property type="term" value="F:oxidoreductase activity"/>
    <property type="evidence" value="ECO:0007669"/>
    <property type="project" value="UniProtKB-KW"/>
</dbReference>
<dbReference type="InterPro" id="IPR000674">
    <property type="entry name" value="Ald_Oxase/Xan_DH_a/b"/>
</dbReference>
<name>A0A2A5WFR0_9GAMM</name>
<dbReference type="InterPro" id="IPR016208">
    <property type="entry name" value="Ald_Oxase/xanthine_DH-like"/>
</dbReference>
<dbReference type="Gene3D" id="3.30.365.10">
    <property type="entry name" value="Aldehyde oxidase/xanthine dehydrogenase, molybdopterin binding domain"/>
    <property type="match status" value="5"/>
</dbReference>
<evidence type="ECO:0000259" key="4">
    <source>
        <dbReference type="SMART" id="SM01008"/>
    </source>
</evidence>
<feature type="domain" description="Aldehyde oxidase/xanthine dehydrogenase a/b hammerhead" evidence="4">
    <location>
        <begin position="29"/>
        <end position="148"/>
    </location>
</feature>
<dbReference type="Pfam" id="PF02738">
    <property type="entry name" value="MoCoBD_1"/>
    <property type="match status" value="1"/>
</dbReference>
<evidence type="ECO:0000256" key="2">
    <source>
        <dbReference type="ARBA" id="ARBA00022505"/>
    </source>
</evidence>
<keyword evidence="2" id="KW-0500">Molybdenum</keyword>
<dbReference type="Pfam" id="PF20256">
    <property type="entry name" value="MoCoBD_2"/>
    <property type="match status" value="2"/>
</dbReference>
<dbReference type="Proteomes" id="UP000219329">
    <property type="component" value="Unassembled WGS sequence"/>
</dbReference>
<evidence type="ECO:0000256" key="3">
    <source>
        <dbReference type="ARBA" id="ARBA00023002"/>
    </source>
</evidence>
<dbReference type="PANTHER" id="PTHR11908">
    <property type="entry name" value="XANTHINE DEHYDROGENASE"/>
    <property type="match status" value="1"/>
</dbReference>
<dbReference type="InterPro" id="IPR036856">
    <property type="entry name" value="Ald_Oxase/Xan_DH_a/b_sf"/>
</dbReference>
<dbReference type="InterPro" id="IPR046867">
    <property type="entry name" value="AldOxase/xan_DH_MoCoBD2"/>
</dbReference>
<dbReference type="SUPFAM" id="SSF56003">
    <property type="entry name" value="Molybdenum cofactor-binding domain"/>
    <property type="match status" value="1"/>
</dbReference>
<proteinExistence type="inferred from homology"/>
<comment type="similarity">
    <text evidence="1">Belongs to the xanthine dehydrogenase family.</text>
</comment>
<dbReference type="InterPro" id="IPR037165">
    <property type="entry name" value="AldOxase/xan_DH_Mopterin-bd_sf"/>
</dbReference>
<keyword evidence="3" id="KW-0560">Oxidoreductase</keyword>
<dbReference type="PANTHER" id="PTHR11908:SF132">
    <property type="entry name" value="ALDEHYDE OXIDASE 1-RELATED"/>
    <property type="match status" value="1"/>
</dbReference>
<protein>
    <recommendedName>
        <fullName evidence="4">Aldehyde oxidase/xanthine dehydrogenase a/b hammerhead domain-containing protein</fullName>
    </recommendedName>
</protein>
<dbReference type="SUPFAM" id="SSF54665">
    <property type="entry name" value="CO dehydrogenase molybdoprotein N-domain-like"/>
    <property type="match status" value="1"/>
</dbReference>
<dbReference type="AlphaFoldDB" id="A0A2A5WFR0"/>
<accession>A0A2A5WFR0</accession>
<evidence type="ECO:0000313" key="5">
    <source>
        <dbReference type="EMBL" id="PDH35077.1"/>
    </source>
</evidence>
<gene>
    <name evidence="5" type="ORF">CNF02_03350</name>
</gene>
<reference evidence="5 6" key="1">
    <citation type="submission" date="2017-08" db="EMBL/GenBank/DDBJ databases">
        <title>Fine stratification of microbial communities through a metagenomic profile of the photic zone.</title>
        <authorList>
            <person name="Haro-Moreno J.M."/>
            <person name="Lopez-Perez M."/>
            <person name="De La Torre J."/>
            <person name="Picazo A."/>
            <person name="Camacho A."/>
            <person name="Rodriguez-Valera F."/>
        </authorList>
    </citation>
    <scope>NUCLEOTIDE SEQUENCE [LARGE SCALE GENOMIC DNA]</scope>
    <source>
        <strain evidence="5">MED-G28</strain>
    </source>
</reference>
<comment type="caution">
    <text evidence="5">The sequence shown here is derived from an EMBL/GenBank/DDBJ whole genome shotgun (WGS) entry which is preliminary data.</text>
</comment>
<dbReference type="Gene3D" id="3.90.1170.50">
    <property type="entry name" value="Aldehyde oxidase/xanthine dehydrogenase, a/b hammerhead"/>
    <property type="match status" value="1"/>
</dbReference>
<evidence type="ECO:0000313" key="6">
    <source>
        <dbReference type="Proteomes" id="UP000219329"/>
    </source>
</evidence>
<dbReference type="SMART" id="SM01008">
    <property type="entry name" value="Ald_Xan_dh_C"/>
    <property type="match status" value="1"/>
</dbReference>
<organism evidence="5 6">
    <name type="scientific">OM182 bacterium MED-G28</name>
    <dbReference type="NCBI Taxonomy" id="1986256"/>
    <lineage>
        <taxon>Bacteria</taxon>
        <taxon>Pseudomonadati</taxon>
        <taxon>Pseudomonadota</taxon>
        <taxon>Gammaproteobacteria</taxon>
        <taxon>OMG group</taxon>
        <taxon>OM182 clade</taxon>
    </lineage>
</organism>